<dbReference type="RefSeq" id="WP_003809609.1">
    <property type="nucleotide sequence ID" value="NZ_DS264455.1"/>
</dbReference>
<keyword evidence="1" id="KW-0812">Transmembrane</keyword>
<dbReference type="HOGENOM" id="CLU_1188074_0_0_11"/>
<accession>A7A6A1</accession>
<evidence type="ECO:0000313" key="2">
    <source>
        <dbReference type="EMBL" id="EDN83089.1"/>
    </source>
</evidence>
<proteinExistence type="predicted"/>
<keyword evidence="1" id="KW-0472">Membrane</keyword>
<comment type="caution">
    <text evidence="2">The sequence shown here is derived from an EMBL/GenBank/DDBJ whole genome shotgun (WGS) entry which is preliminary data.</text>
</comment>
<keyword evidence="1" id="KW-1133">Transmembrane helix</keyword>
<name>A7A6A1_BIFAD</name>
<dbReference type="EMBL" id="AAXD02000028">
    <property type="protein sequence ID" value="EDN83089.1"/>
    <property type="molecule type" value="Genomic_DNA"/>
</dbReference>
<feature type="transmembrane region" description="Helical" evidence="1">
    <location>
        <begin position="20"/>
        <end position="42"/>
    </location>
</feature>
<evidence type="ECO:0000256" key="1">
    <source>
        <dbReference type="SAM" id="Phobius"/>
    </source>
</evidence>
<dbReference type="AlphaFoldDB" id="A7A6A1"/>
<sequence>MLRIDERELKAKLNEHKSLIGRGSVGDGIGNLVAGVFYILTVRTTSGLRQSTQWTLYGLGAIIIVIGVAALFSKRLSAAKLYKEIETMNRRPSSLIAVKDGGKLSNRYLTYYDEPWGCWFLPNHSSRDSYSEDKARMSEYLSTEFKIPEDDFTLGFLGTTTSTKWSTEHNEERTYDYRLYTATVSVLPADWRLDGEFIVGSKRCRWMTLDDMRNDPKIYEINSDVIQMLGDRI</sequence>
<organism evidence="2 3">
    <name type="scientific">Bifidobacterium adolescentis L2-32</name>
    <dbReference type="NCBI Taxonomy" id="411481"/>
    <lineage>
        <taxon>Bacteria</taxon>
        <taxon>Bacillati</taxon>
        <taxon>Actinomycetota</taxon>
        <taxon>Actinomycetes</taxon>
        <taxon>Bifidobacteriales</taxon>
        <taxon>Bifidobacteriaceae</taxon>
        <taxon>Bifidobacterium</taxon>
    </lineage>
</organism>
<dbReference type="Proteomes" id="UP000003773">
    <property type="component" value="Unassembled WGS sequence"/>
</dbReference>
<feature type="transmembrane region" description="Helical" evidence="1">
    <location>
        <begin position="54"/>
        <end position="73"/>
    </location>
</feature>
<reference evidence="2 3" key="1">
    <citation type="submission" date="2007-04" db="EMBL/GenBank/DDBJ databases">
        <authorList>
            <person name="Fulton L."/>
            <person name="Clifton S."/>
            <person name="Fulton B."/>
            <person name="Xu J."/>
            <person name="Minx P."/>
            <person name="Pepin K.H."/>
            <person name="Johnson M."/>
            <person name="Thiruvilangam P."/>
            <person name="Bhonagiri V."/>
            <person name="Nash W.E."/>
            <person name="Mardis E.R."/>
            <person name="Wilson R.K."/>
        </authorList>
    </citation>
    <scope>NUCLEOTIDE SEQUENCE [LARGE SCALE GENOMIC DNA]</scope>
    <source>
        <strain evidence="2 3">L2-32</strain>
    </source>
</reference>
<evidence type="ECO:0000313" key="3">
    <source>
        <dbReference type="Proteomes" id="UP000003773"/>
    </source>
</evidence>
<protein>
    <submittedName>
        <fullName evidence="2">Uncharacterized protein</fullName>
    </submittedName>
</protein>
<gene>
    <name evidence="2" type="ORF">BIFADO_01381</name>
</gene>
<reference evidence="2 3" key="2">
    <citation type="submission" date="2007-05" db="EMBL/GenBank/DDBJ databases">
        <title>Draft genome sequence of Bifidobacterium adolescentis (L2-32).</title>
        <authorList>
            <person name="Sudarsanam P."/>
            <person name="Ley R."/>
            <person name="Guruge J."/>
            <person name="Turnbaugh P.J."/>
            <person name="Mahowald M."/>
            <person name="Liep D."/>
            <person name="Gordon J."/>
        </authorList>
    </citation>
    <scope>NUCLEOTIDE SEQUENCE [LARGE SCALE GENOMIC DNA]</scope>
    <source>
        <strain evidence="2 3">L2-32</strain>
    </source>
</reference>